<name>A0ABX8UX16_9BURK</name>
<reference evidence="1 2" key="1">
    <citation type="submission" date="2021-07" db="EMBL/GenBank/DDBJ databases">
        <title>Paraburkholderia edwinii protects Aspergillus sp. from phenazines by acting as a toxin sponge.</title>
        <authorList>
            <person name="Dahlstrom K.M."/>
            <person name="Newman D.K."/>
        </authorList>
    </citation>
    <scope>NUCLEOTIDE SEQUENCE [LARGE SCALE GENOMIC DNA]</scope>
    <source>
        <strain evidence="1 2">Pe01</strain>
    </source>
</reference>
<evidence type="ECO:0008006" key="3">
    <source>
        <dbReference type="Google" id="ProtNLM"/>
    </source>
</evidence>
<proteinExistence type="predicted"/>
<sequence length="338" mass="36786">MVSAFSLACSACGKCCNSPPSMALPELFRHRDRFVGCIAIGRVTRRRAGERVTFGAHYHVLDDADVAAFDTLADALLHRSPLLADQSFSIATQGFDYPSLACCPALADDGLCAIHTNGKPSLCEAVPLDPMVPDSMQHVVLAARNASSAYFGANCIREGEAVQHGEGCEGTATASNDAHVRVHIVTLVANGRVQDASAQEAVQRRRAQLALDREFWGRTVFELLRGELFDSPVALARIPADGYLTISLVPALLAVARYSDACRVECVAYIDSQLALIERNVKHALQRRRPDDRPVTRELRAFADAYAHAKDLLAHPPRMSDNTAPSAARRVESWLRAR</sequence>
<dbReference type="EMBL" id="CP080096">
    <property type="protein sequence ID" value="QYD71892.1"/>
    <property type="molecule type" value="Genomic_DNA"/>
</dbReference>
<evidence type="ECO:0000313" key="2">
    <source>
        <dbReference type="Proteomes" id="UP000826462"/>
    </source>
</evidence>
<gene>
    <name evidence="1" type="ORF">KZJ38_33580</name>
</gene>
<keyword evidence="2" id="KW-1185">Reference proteome</keyword>
<evidence type="ECO:0000313" key="1">
    <source>
        <dbReference type="EMBL" id="QYD71892.1"/>
    </source>
</evidence>
<protein>
    <recommendedName>
        <fullName evidence="3">Flagellin N-methylase</fullName>
    </recommendedName>
</protein>
<dbReference type="Proteomes" id="UP000826462">
    <property type="component" value="Chromosome 2"/>
</dbReference>
<accession>A0ABX8UX16</accession>
<organism evidence="1 2">
    <name type="scientific">Paraburkholderia edwinii</name>
    <dbReference type="NCBI Taxonomy" id="2861782"/>
    <lineage>
        <taxon>Bacteria</taxon>
        <taxon>Pseudomonadati</taxon>
        <taxon>Pseudomonadota</taxon>
        <taxon>Betaproteobacteria</taxon>
        <taxon>Burkholderiales</taxon>
        <taxon>Burkholderiaceae</taxon>
        <taxon>Paraburkholderia</taxon>
    </lineage>
</organism>